<dbReference type="Pfam" id="PF03496">
    <property type="entry name" value="ADPrib_exo_Tox"/>
    <property type="match status" value="1"/>
</dbReference>
<reference evidence="3 4" key="1">
    <citation type="submission" date="2016-12" db="EMBL/GenBank/DDBJ databases">
        <title>The new phylogeny of genus Mycobacterium.</title>
        <authorList>
            <person name="Tortoli E."/>
            <person name="Trovato A."/>
            <person name="Cirillo D.M."/>
        </authorList>
    </citation>
    <scope>NUCLEOTIDE SEQUENCE [LARGE SCALE GENOMIC DNA]</scope>
    <source>
        <strain evidence="3 4">DSM 45130</strain>
    </source>
</reference>
<evidence type="ECO:0000256" key="1">
    <source>
        <dbReference type="SAM" id="MobiDB-lite"/>
    </source>
</evidence>
<evidence type="ECO:0000313" key="4">
    <source>
        <dbReference type="Proteomes" id="UP000192801"/>
    </source>
</evidence>
<sequence>MPVAVDEHQQLLVLLSSHLDADIEQLINRIYGHLDEHELLTFLTDAYPELADAYLHAAGTLTAQYYAEQPTTTVGFEPQPADLPPAGQLGANARWAALQSSPITALQGAAQRAVFNAARNTVVDNVQAENEFLAGGKRIDPALIELPPDVRSPQARWYRHAAANACGFCRMVAISGARYRSEESALTVTGRSVSLQTNDYRQIAAGQTTRDEALDRRSRYTSAHQAAKQGKMVGDTKIGAQRGTQEVGMRYHDHCHCTATVVRPGDTWNPPSYYDQWDQDYIAASRETGKPGAIAYRMEQLEKRPAEPIPMVDIELAGKDGPITRSVPADSSAAKAYAKQRVPAAKSGTDGPRGPRGPGGGVGGGAGGSGPDPDWLRTSRAHVAALTGRRRQSVIGYTGDTHKRINGWLRRGQTPQDTWVAARMKDLDEVLAHNPLAAPTILTRTTELSTFGVTRQQGMSKVVGTARTELGYMSTTRFPDGGDTKKYIDPVRLTVLVPPGTPAAAIEDISKVPRQGEILLGRGQRYVVTAAAYDRTIGMWRATIVIRRGVTP</sequence>
<dbReference type="OrthoDB" id="3194844at2"/>
<feature type="domain" description="ADP ribosyltransferase" evidence="2">
    <location>
        <begin position="385"/>
        <end position="531"/>
    </location>
</feature>
<dbReference type="InterPro" id="IPR003540">
    <property type="entry name" value="ADP-ribosyltransferase"/>
</dbReference>
<dbReference type="RefSeq" id="WP_083033741.1">
    <property type="nucleotide sequence ID" value="NZ_AP022618.1"/>
</dbReference>
<dbReference type="SUPFAM" id="SSF56399">
    <property type="entry name" value="ADP-ribosylation"/>
    <property type="match status" value="1"/>
</dbReference>
<dbReference type="Proteomes" id="UP000192801">
    <property type="component" value="Unassembled WGS sequence"/>
</dbReference>
<feature type="region of interest" description="Disordered" evidence="1">
    <location>
        <begin position="320"/>
        <end position="376"/>
    </location>
</feature>
<dbReference type="Pfam" id="PF25310">
    <property type="entry name" value="VG15"/>
    <property type="match status" value="1"/>
</dbReference>
<protein>
    <recommendedName>
        <fullName evidence="2">ADP ribosyltransferase domain-containing protein</fullName>
    </recommendedName>
</protein>
<name>A0A1X0CTP5_9MYCO</name>
<dbReference type="PROSITE" id="PS51996">
    <property type="entry name" value="TR_MART"/>
    <property type="match status" value="1"/>
</dbReference>
<accession>A0A1X0CTP5</accession>
<dbReference type="InterPro" id="IPR057369">
    <property type="entry name" value="VG15"/>
</dbReference>
<dbReference type="GO" id="GO:0005576">
    <property type="term" value="C:extracellular region"/>
    <property type="evidence" value="ECO:0007669"/>
    <property type="project" value="InterPro"/>
</dbReference>
<proteinExistence type="predicted"/>
<organism evidence="3 4">
    <name type="scientific">Mycolicibacterium insubricum</name>
    <dbReference type="NCBI Taxonomy" id="444597"/>
    <lineage>
        <taxon>Bacteria</taxon>
        <taxon>Bacillati</taxon>
        <taxon>Actinomycetota</taxon>
        <taxon>Actinomycetes</taxon>
        <taxon>Mycobacteriales</taxon>
        <taxon>Mycobacteriaceae</taxon>
        <taxon>Mycolicibacterium</taxon>
    </lineage>
</organism>
<evidence type="ECO:0000259" key="2">
    <source>
        <dbReference type="Pfam" id="PF03496"/>
    </source>
</evidence>
<evidence type="ECO:0000313" key="3">
    <source>
        <dbReference type="EMBL" id="ORA62820.1"/>
    </source>
</evidence>
<gene>
    <name evidence="3" type="ORF">BST26_20665</name>
</gene>
<dbReference type="Gene3D" id="3.90.176.10">
    <property type="entry name" value="Toxin ADP-ribosyltransferase, Chain A, domain 1"/>
    <property type="match status" value="1"/>
</dbReference>
<comment type="caution">
    <text evidence="3">The sequence shown here is derived from an EMBL/GenBank/DDBJ whole genome shotgun (WGS) entry which is preliminary data.</text>
</comment>
<dbReference type="EMBL" id="MVHS01000087">
    <property type="protein sequence ID" value="ORA62820.1"/>
    <property type="molecule type" value="Genomic_DNA"/>
</dbReference>
<keyword evidence="4" id="KW-1185">Reference proteome</keyword>
<feature type="compositionally biased region" description="Gly residues" evidence="1">
    <location>
        <begin position="354"/>
        <end position="370"/>
    </location>
</feature>
<dbReference type="STRING" id="444597.BST26_20665"/>
<dbReference type="AlphaFoldDB" id="A0A1X0CTP5"/>